<evidence type="ECO:0000313" key="3">
    <source>
        <dbReference type="Proteomes" id="UP000663499"/>
    </source>
</evidence>
<dbReference type="RefSeq" id="WP_207299119.1">
    <property type="nucleotide sequence ID" value="NZ_CP071444.1"/>
</dbReference>
<dbReference type="InterPro" id="IPR036473">
    <property type="entry name" value="Mopterin_CF_MoaD-rel_C_sf"/>
</dbReference>
<feature type="domain" description="Molybdopterin cofactor biosynthesis MoaD-related C-terminal" evidence="1">
    <location>
        <begin position="5"/>
        <end position="82"/>
    </location>
</feature>
<name>A0A975AGV3_9FIRM</name>
<sequence length="82" mass="9377">MEYRYTMRGKKREAFLQYFLSLGGDLKDPYTIISSCWRVWIGDERRVGLGSITLPEVDLILSYSGEGDFIEKFQLAFLTAGG</sequence>
<dbReference type="AlphaFoldDB" id="A0A975AGV3"/>
<dbReference type="Proteomes" id="UP000663499">
    <property type="component" value="Chromosome"/>
</dbReference>
<accession>A0A975AGV3</accession>
<gene>
    <name evidence="2" type="ORF">J0B03_08090</name>
</gene>
<protein>
    <recommendedName>
        <fullName evidence="1">Molybdopterin cofactor biosynthesis MoaD-related C-terminal domain-containing protein</fullName>
    </recommendedName>
</protein>
<evidence type="ECO:0000259" key="1">
    <source>
        <dbReference type="Pfam" id="PF09189"/>
    </source>
</evidence>
<reference evidence="2" key="1">
    <citation type="submission" date="2021-03" db="EMBL/GenBank/DDBJ databases">
        <title>Alkalibacter marinus sp. nov., isolated from tidal flat sediment.</title>
        <authorList>
            <person name="Namirimu T."/>
            <person name="Yang J.-A."/>
            <person name="Yang S.-H."/>
            <person name="Kim Y.-J."/>
            <person name="Kwon K.K."/>
        </authorList>
    </citation>
    <scope>NUCLEOTIDE SEQUENCE</scope>
    <source>
        <strain evidence="2">ES005</strain>
    </source>
</reference>
<dbReference type="Pfam" id="PF09189">
    <property type="entry name" value="MoaD_arch"/>
    <property type="match status" value="1"/>
</dbReference>
<keyword evidence="3" id="KW-1185">Reference proteome</keyword>
<proteinExistence type="predicted"/>
<dbReference type="InterPro" id="IPR015272">
    <property type="entry name" value="MoadD_C"/>
</dbReference>
<dbReference type="Gene3D" id="3.30.1370.80">
    <property type="entry name" value="Molybdopterin cofactor biosynthesis MoaD-related, C-terminal domain"/>
    <property type="match status" value="1"/>
</dbReference>
<dbReference type="EMBL" id="CP071444">
    <property type="protein sequence ID" value="QSX07777.1"/>
    <property type="molecule type" value="Genomic_DNA"/>
</dbReference>
<evidence type="ECO:0000313" key="2">
    <source>
        <dbReference type="EMBL" id="QSX07777.1"/>
    </source>
</evidence>
<organism evidence="2 3">
    <name type="scientific">Alkalibacter rhizosphaerae</name>
    <dbReference type="NCBI Taxonomy" id="2815577"/>
    <lineage>
        <taxon>Bacteria</taxon>
        <taxon>Bacillati</taxon>
        <taxon>Bacillota</taxon>
        <taxon>Clostridia</taxon>
        <taxon>Eubacteriales</taxon>
        <taxon>Eubacteriaceae</taxon>
        <taxon>Alkalibacter</taxon>
    </lineage>
</organism>
<dbReference type="KEGG" id="alka:J0B03_08090"/>